<dbReference type="AlphaFoldDB" id="A0A5J4V054"/>
<protein>
    <submittedName>
        <fullName evidence="2">Uncharacterized protein</fullName>
    </submittedName>
</protein>
<comment type="caution">
    <text evidence="2">The sequence shown here is derived from an EMBL/GenBank/DDBJ whole genome shotgun (WGS) entry which is preliminary data.</text>
</comment>
<gene>
    <name evidence="2" type="ORF">EZS28_028365</name>
</gene>
<feature type="region of interest" description="Disordered" evidence="1">
    <location>
        <begin position="125"/>
        <end position="157"/>
    </location>
</feature>
<name>A0A5J4V054_9EUKA</name>
<evidence type="ECO:0000313" key="3">
    <source>
        <dbReference type="Proteomes" id="UP000324800"/>
    </source>
</evidence>
<evidence type="ECO:0000313" key="2">
    <source>
        <dbReference type="EMBL" id="KAA6376109.1"/>
    </source>
</evidence>
<evidence type="ECO:0000256" key="1">
    <source>
        <dbReference type="SAM" id="MobiDB-lite"/>
    </source>
</evidence>
<dbReference type="Proteomes" id="UP000324800">
    <property type="component" value="Unassembled WGS sequence"/>
</dbReference>
<proteinExistence type="predicted"/>
<accession>A0A5J4V054</accession>
<dbReference type="EMBL" id="SNRW01010755">
    <property type="protein sequence ID" value="KAA6376109.1"/>
    <property type="molecule type" value="Genomic_DNA"/>
</dbReference>
<organism evidence="2 3">
    <name type="scientific">Streblomastix strix</name>
    <dbReference type="NCBI Taxonomy" id="222440"/>
    <lineage>
        <taxon>Eukaryota</taxon>
        <taxon>Metamonada</taxon>
        <taxon>Preaxostyla</taxon>
        <taxon>Oxymonadida</taxon>
        <taxon>Streblomastigidae</taxon>
        <taxon>Streblomastix</taxon>
    </lineage>
</organism>
<sequence>MAGTFAYTRGNKTRRSITAPNLKQCREQPSGLIHLKFVNLNPDAVQSYSTFEQTCAGREYDRDFDQPSRHVCSSSKLRRKVNQYPDADEEKRLRVLIIRSGLQWSHVTRNSTIACVKTDIRTRKSGLSQPASRPILCNRDGTEKSDSAAGDIQQSFQ</sequence>
<reference evidence="2 3" key="1">
    <citation type="submission" date="2019-03" db="EMBL/GenBank/DDBJ databases">
        <title>Single cell metagenomics reveals metabolic interactions within the superorganism composed of flagellate Streblomastix strix and complex community of Bacteroidetes bacteria on its surface.</title>
        <authorList>
            <person name="Treitli S.C."/>
            <person name="Kolisko M."/>
            <person name="Husnik F."/>
            <person name="Keeling P."/>
            <person name="Hampl V."/>
        </authorList>
    </citation>
    <scope>NUCLEOTIDE SEQUENCE [LARGE SCALE GENOMIC DNA]</scope>
    <source>
        <strain evidence="2">ST1C</strain>
    </source>
</reference>